<evidence type="ECO:0000313" key="3">
    <source>
        <dbReference type="Proteomes" id="UP001529235"/>
    </source>
</evidence>
<dbReference type="SUPFAM" id="SSF81593">
    <property type="entry name" value="Nucleotidyltransferase substrate binding subunit/domain"/>
    <property type="match status" value="1"/>
</dbReference>
<keyword evidence="3" id="KW-1185">Reference proteome</keyword>
<comment type="caution">
    <text evidence="2">The sequence shown here is derived from an EMBL/GenBank/DDBJ whole genome shotgun (WGS) entry which is preliminary data.</text>
</comment>
<dbReference type="SMART" id="SM00748">
    <property type="entry name" value="HEPN"/>
    <property type="match status" value="1"/>
</dbReference>
<name>A0ABD4Z3W0_9CREN</name>
<dbReference type="Gene3D" id="1.20.120.330">
    <property type="entry name" value="Nucleotidyltransferases domain 2"/>
    <property type="match status" value="1"/>
</dbReference>
<dbReference type="Proteomes" id="UP001529235">
    <property type="component" value="Unassembled WGS sequence"/>
</dbReference>
<sequence length="137" mass="16196">MFDEEEFNRWFNSALKTLESARVDHAHRFYNWACFKAHQAAEKAIKAFLWGLGKPQTGHSLPVLISKLREVLGNIPENVVEFCMRLNKYYIPTRYPDVWSEGIPEEQYTEKESSEAINMAEGVLRWVMETWRLLKRE</sequence>
<dbReference type="EMBL" id="JASNVW010000001">
    <property type="protein sequence ID" value="MDK6027884.1"/>
    <property type="molecule type" value="Genomic_DNA"/>
</dbReference>
<protein>
    <submittedName>
        <fullName evidence="2">HEPN domain-containing protein</fullName>
    </submittedName>
</protein>
<evidence type="ECO:0000313" key="2">
    <source>
        <dbReference type="EMBL" id="MDK6027884.1"/>
    </source>
</evidence>
<dbReference type="InterPro" id="IPR007842">
    <property type="entry name" value="HEPN_dom"/>
</dbReference>
<reference evidence="2 3" key="1">
    <citation type="submission" date="2023-05" db="EMBL/GenBank/DDBJ databases">
        <title>A new hyperthermophilic archaea 'Ignisphaera cupida' sp. nov. and description of the family 'Ignisphaeraceae' fam. nov.</title>
        <authorList>
            <person name="Podosokorskaya O.A."/>
            <person name="Elcheninov A.G."/>
            <person name="Klukina A."/>
            <person name="Merkel A.Y."/>
        </authorList>
    </citation>
    <scope>NUCLEOTIDE SEQUENCE [LARGE SCALE GENOMIC DNA]</scope>
    <source>
        <strain evidence="2 3">4213-co</strain>
    </source>
</reference>
<evidence type="ECO:0000259" key="1">
    <source>
        <dbReference type="PROSITE" id="PS50910"/>
    </source>
</evidence>
<dbReference type="AlphaFoldDB" id="A0ABD4Z3W0"/>
<organism evidence="2 3">
    <name type="scientific">Ignisphaera cupida</name>
    <dbReference type="NCBI Taxonomy" id="3050454"/>
    <lineage>
        <taxon>Archaea</taxon>
        <taxon>Thermoproteota</taxon>
        <taxon>Thermoprotei</taxon>
        <taxon>Desulfurococcales</taxon>
        <taxon>Desulfurococcaceae</taxon>
        <taxon>Ignisphaera</taxon>
    </lineage>
</organism>
<feature type="domain" description="HEPN" evidence="1">
    <location>
        <begin position="11"/>
        <end position="123"/>
    </location>
</feature>
<dbReference type="RefSeq" id="WP_285272864.1">
    <property type="nucleotide sequence ID" value="NZ_JASNVW010000001.1"/>
</dbReference>
<dbReference type="PROSITE" id="PS50910">
    <property type="entry name" value="HEPN"/>
    <property type="match status" value="1"/>
</dbReference>
<dbReference type="Pfam" id="PF05168">
    <property type="entry name" value="HEPN"/>
    <property type="match status" value="1"/>
</dbReference>
<gene>
    <name evidence="2" type="ORF">QPL79_00695</name>
</gene>
<proteinExistence type="predicted"/>
<accession>A0ABD4Z3W0</accession>